<accession>A0A9Q1K483</accession>
<dbReference type="AlphaFoldDB" id="A0A9Q1K483"/>
<evidence type="ECO:0000256" key="1">
    <source>
        <dbReference type="SAM" id="MobiDB-lite"/>
    </source>
</evidence>
<evidence type="ECO:0008006" key="4">
    <source>
        <dbReference type="Google" id="ProtNLM"/>
    </source>
</evidence>
<dbReference type="InterPro" id="IPR040256">
    <property type="entry name" value="At4g02000-like"/>
</dbReference>
<proteinExistence type="predicted"/>
<reference evidence="2" key="1">
    <citation type="submission" date="2022-04" db="EMBL/GenBank/DDBJ databases">
        <title>Carnegiea gigantea Genome sequencing and assembly v2.</title>
        <authorList>
            <person name="Copetti D."/>
            <person name="Sanderson M.J."/>
            <person name="Burquez A."/>
            <person name="Wojciechowski M.F."/>
        </authorList>
    </citation>
    <scope>NUCLEOTIDE SEQUENCE</scope>
    <source>
        <strain evidence="2">SGP5-SGP5p</strain>
        <tissue evidence="2">Aerial part</tissue>
    </source>
</reference>
<dbReference type="Proteomes" id="UP001153076">
    <property type="component" value="Unassembled WGS sequence"/>
</dbReference>
<evidence type="ECO:0000313" key="3">
    <source>
        <dbReference type="Proteomes" id="UP001153076"/>
    </source>
</evidence>
<keyword evidence="3" id="KW-1185">Reference proteome</keyword>
<sequence>MDLHTEDIKSLPIWVQLPELDIKFWGNESLSKKGSCLGIPLKTDKYTKDRTMLNYARLLIDISLDNPFPNYIKFFNEDDVLIRQNVTYEWKPIKCSHCKMFGHEEASCRKEIGLRTEWRPKQKDTQGGNMSELHSSDKEKAARQPLQSESQAIRELINPFQVLDMAEIGMIGLLETKIKMENDSKIAARAFPGWNWDNNSTPNIKGRIWIACHPRPYEVQVLEKSDQILHCHMVQLNTHKKFFLTFVYGMNHNHQRTFMWEDLLNLSQQMIHGAYLVISMQSFTKRTEEEGM</sequence>
<gene>
    <name evidence="2" type="ORF">Cgig2_033630</name>
</gene>
<comment type="caution">
    <text evidence="2">The sequence shown here is derived from an EMBL/GenBank/DDBJ whole genome shotgun (WGS) entry which is preliminary data.</text>
</comment>
<evidence type="ECO:0000313" key="2">
    <source>
        <dbReference type="EMBL" id="KAJ8436135.1"/>
    </source>
</evidence>
<dbReference type="EMBL" id="JAKOGI010000363">
    <property type="protein sequence ID" value="KAJ8436135.1"/>
    <property type="molecule type" value="Genomic_DNA"/>
</dbReference>
<dbReference type="PANTHER" id="PTHR31286:SF165">
    <property type="entry name" value="DUF4283 DOMAIN-CONTAINING PROTEIN"/>
    <property type="match status" value="1"/>
</dbReference>
<protein>
    <recommendedName>
        <fullName evidence="4">DUF4283 domain-containing protein</fullName>
    </recommendedName>
</protein>
<organism evidence="2 3">
    <name type="scientific">Carnegiea gigantea</name>
    <dbReference type="NCBI Taxonomy" id="171969"/>
    <lineage>
        <taxon>Eukaryota</taxon>
        <taxon>Viridiplantae</taxon>
        <taxon>Streptophyta</taxon>
        <taxon>Embryophyta</taxon>
        <taxon>Tracheophyta</taxon>
        <taxon>Spermatophyta</taxon>
        <taxon>Magnoliopsida</taxon>
        <taxon>eudicotyledons</taxon>
        <taxon>Gunneridae</taxon>
        <taxon>Pentapetalae</taxon>
        <taxon>Caryophyllales</taxon>
        <taxon>Cactineae</taxon>
        <taxon>Cactaceae</taxon>
        <taxon>Cactoideae</taxon>
        <taxon>Echinocereeae</taxon>
        <taxon>Carnegiea</taxon>
    </lineage>
</organism>
<name>A0A9Q1K483_9CARY</name>
<dbReference type="OrthoDB" id="1932741at2759"/>
<dbReference type="PANTHER" id="PTHR31286">
    <property type="entry name" value="GLYCINE-RICH CELL WALL STRUCTURAL PROTEIN 1.8-LIKE"/>
    <property type="match status" value="1"/>
</dbReference>
<feature type="region of interest" description="Disordered" evidence="1">
    <location>
        <begin position="117"/>
        <end position="147"/>
    </location>
</feature>